<keyword evidence="2" id="KW-0274">FAD</keyword>
<dbReference type="EMBL" id="JAIXCQ010000002">
    <property type="protein sequence ID" value="MCA5892502.1"/>
    <property type="molecule type" value="Genomic_DNA"/>
</dbReference>
<keyword evidence="3" id="KW-0521">NADP</keyword>
<accession>A0ABS7ZBU9</accession>
<dbReference type="Pfam" id="PF07992">
    <property type="entry name" value="Pyr_redox_2"/>
    <property type="match status" value="1"/>
</dbReference>
<reference evidence="6 7" key="1">
    <citation type="submission" date="2021-09" db="EMBL/GenBank/DDBJ databases">
        <title>Isoptericola luteus sp. nov., a novel bacterium isolated from Harbin, the capital city of Heilongjiang province.</title>
        <authorList>
            <person name="Li J."/>
        </authorList>
    </citation>
    <scope>NUCLEOTIDE SEQUENCE [LARGE SCALE GENOMIC DNA]</scope>
    <source>
        <strain evidence="6 7">NEAU-Y5</strain>
    </source>
</reference>
<name>A0ABS7ZBU9_9MICO</name>
<protein>
    <submittedName>
        <fullName evidence="6">NAD(P)/FAD-dependent oxidoreductase</fullName>
    </submittedName>
</protein>
<evidence type="ECO:0000256" key="1">
    <source>
        <dbReference type="ARBA" id="ARBA00022630"/>
    </source>
</evidence>
<sequence>MSAKTTDLDAIVVGAGFAGLYQLYALRERLGLRVRLFEKGAGVGGTWYWNRYPGATSDTQSPFYRYSFDAELLQEWGWSRRYVGQADVLAYLEEVVRRHDLGRDIRLGTEVTGIVLDEGDGTWTVTTADGASTTARYVVTALGVLSTTNVPDIPGMDTFAGRVVHTAEWPDDLSIEGRRVGVIGTGSTGTQLIVAAARSASHLTVFQRNAQYCVPSGDGPVEPGEVEAYQARYDEVWAQVRGSQVGFGFDEATTPASAASPQERERVFQEAWDRGNGFYFMFGTFNDLATDPASNEAAAAFIRRKIAEIVDDPQTARRLTPTQPYAKRPLCNQGYYEVFNQDHVELVSLPENPIVEIVPEGVRTADGVVHELDVLVLATGFDAVDGSYRRLDLVGRDGVTVDEHWRDAPTSYLGVATAGFPNLFMVLGPNGPFTNLVPTIELQVDFITSLVERAEAEQATVETSREVERRWSATCREIAEATVFSRVDSWLFGANVPGKKPSVLFYLAGIAAYRGVLADVVADDLRGFSVRPVPAPSGMLSA</sequence>
<evidence type="ECO:0000256" key="4">
    <source>
        <dbReference type="ARBA" id="ARBA00023002"/>
    </source>
</evidence>
<dbReference type="PANTHER" id="PTHR43098:SF5">
    <property type="entry name" value="DUAL-FUNCTIONAL MONOOXYGENASE_METHYLTRANSFERASE PSOF"/>
    <property type="match status" value="1"/>
</dbReference>
<evidence type="ECO:0000256" key="2">
    <source>
        <dbReference type="ARBA" id="ARBA00022827"/>
    </source>
</evidence>
<feature type="domain" description="FAD/NAD(P)-binding" evidence="5">
    <location>
        <begin position="9"/>
        <end position="213"/>
    </location>
</feature>
<keyword evidence="4" id="KW-0560">Oxidoreductase</keyword>
<dbReference type="InterPro" id="IPR036188">
    <property type="entry name" value="FAD/NAD-bd_sf"/>
</dbReference>
<gene>
    <name evidence="6" type="ORF">LEP48_03930</name>
</gene>
<proteinExistence type="predicted"/>
<evidence type="ECO:0000259" key="5">
    <source>
        <dbReference type="Pfam" id="PF07992"/>
    </source>
</evidence>
<dbReference type="InterPro" id="IPR023753">
    <property type="entry name" value="FAD/NAD-binding_dom"/>
</dbReference>
<comment type="caution">
    <text evidence="6">The sequence shown here is derived from an EMBL/GenBank/DDBJ whole genome shotgun (WGS) entry which is preliminary data.</text>
</comment>
<dbReference type="Proteomes" id="UP001319870">
    <property type="component" value="Unassembled WGS sequence"/>
</dbReference>
<dbReference type="RefSeq" id="WP_225564276.1">
    <property type="nucleotide sequence ID" value="NZ_JAIXCQ010000002.1"/>
</dbReference>
<organism evidence="6 7">
    <name type="scientific">Isoptericola luteus</name>
    <dbReference type="NCBI Taxonomy" id="2879484"/>
    <lineage>
        <taxon>Bacteria</taxon>
        <taxon>Bacillati</taxon>
        <taxon>Actinomycetota</taxon>
        <taxon>Actinomycetes</taxon>
        <taxon>Micrococcales</taxon>
        <taxon>Promicromonosporaceae</taxon>
        <taxon>Isoptericola</taxon>
    </lineage>
</organism>
<dbReference type="SUPFAM" id="SSF51905">
    <property type="entry name" value="FAD/NAD(P)-binding domain"/>
    <property type="match status" value="2"/>
</dbReference>
<evidence type="ECO:0000313" key="6">
    <source>
        <dbReference type="EMBL" id="MCA5892502.1"/>
    </source>
</evidence>
<keyword evidence="7" id="KW-1185">Reference proteome</keyword>
<dbReference type="InterPro" id="IPR050775">
    <property type="entry name" value="FAD-binding_Monooxygenases"/>
</dbReference>
<evidence type="ECO:0000313" key="7">
    <source>
        <dbReference type="Proteomes" id="UP001319870"/>
    </source>
</evidence>
<dbReference type="Gene3D" id="3.50.50.60">
    <property type="entry name" value="FAD/NAD(P)-binding domain"/>
    <property type="match status" value="2"/>
</dbReference>
<keyword evidence="1" id="KW-0285">Flavoprotein</keyword>
<dbReference type="PANTHER" id="PTHR43098">
    <property type="entry name" value="L-ORNITHINE N(5)-MONOOXYGENASE-RELATED"/>
    <property type="match status" value="1"/>
</dbReference>
<evidence type="ECO:0000256" key="3">
    <source>
        <dbReference type="ARBA" id="ARBA00022857"/>
    </source>
</evidence>